<sequence length="259" mass="27350">MASQIPTQDVHRLAREGNASLLRMALEDNADLVASVDSDSRTPLQNSLSAIPPSVACVEACLDAFNNLSDGGFGENRRTKVLENQDEVGNTALISAAAIGNLEILTLLIGAGADVNAVNNKEQTALHYAASKGHVNIGRLLISKGADINARDRANQLPLHRAASTGSVPFIHLILASKSPNKPEKPRLNLLDRAGNTPLHLAIESGHAEAAVTLIEGGADRDRGDADGTRPEEIEGVGGTEAKRVREYIVQRCGPLQAL</sequence>
<feature type="repeat" description="ANK" evidence="3">
    <location>
        <begin position="88"/>
        <end position="120"/>
    </location>
</feature>
<evidence type="ECO:0000256" key="2">
    <source>
        <dbReference type="ARBA" id="ARBA00023043"/>
    </source>
</evidence>
<dbReference type="Proteomes" id="UP000239560">
    <property type="component" value="Unassembled WGS sequence"/>
</dbReference>
<dbReference type="AlphaFoldDB" id="A0A0K3CW10"/>
<evidence type="ECO:0000256" key="3">
    <source>
        <dbReference type="PROSITE-ProRule" id="PRU00023"/>
    </source>
</evidence>
<organism evidence="4 6">
    <name type="scientific">Rhodotorula toruloides</name>
    <name type="common">Yeast</name>
    <name type="synonym">Rhodosporidium toruloides</name>
    <dbReference type="NCBI Taxonomy" id="5286"/>
    <lineage>
        <taxon>Eukaryota</taxon>
        <taxon>Fungi</taxon>
        <taxon>Dikarya</taxon>
        <taxon>Basidiomycota</taxon>
        <taxon>Pucciniomycotina</taxon>
        <taxon>Microbotryomycetes</taxon>
        <taxon>Sporidiobolales</taxon>
        <taxon>Sporidiobolaceae</taxon>
        <taxon>Rhodotorula</taxon>
    </lineage>
</organism>
<dbReference type="InterPro" id="IPR002110">
    <property type="entry name" value="Ankyrin_rpt"/>
</dbReference>
<keyword evidence="4" id="KW-0647">Proteasome</keyword>
<evidence type="ECO:0000256" key="1">
    <source>
        <dbReference type="ARBA" id="ARBA00022737"/>
    </source>
</evidence>
<dbReference type="EMBL" id="CWKI01000018">
    <property type="protein sequence ID" value="CTR11526.1"/>
    <property type="molecule type" value="Genomic_DNA"/>
</dbReference>
<feature type="repeat" description="ANK" evidence="3">
    <location>
        <begin position="121"/>
        <end position="153"/>
    </location>
</feature>
<proteinExistence type="predicted"/>
<keyword evidence="1" id="KW-0677">Repeat</keyword>
<dbReference type="STRING" id="5286.A0A0K3CW10"/>
<dbReference type="GO" id="GO:0000502">
    <property type="term" value="C:proteasome complex"/>
    <property type="evidence" value="ECO:0007669"/>
    <property type="project" value="UniProtKB-KW"/>
</dbReference>
<dbReference type="SMART" id="SM00248">
    <property type="entry name" value="ANK"/>
    <property type="match status" value="5"/>
</dbReference>
<evidence type="ECO:0000313" key="5">
    <source>
        <dbReference type="EMBL" id="PRQ69790.1"/>
    </source>
</evidence>
<evidence type="ECO:0000313" key="4">
    <source>
        <dbReference type="EMBL" id="CTR11526.1"/>
    </source>
</evidence>
<dbReference type="PANTHER" id="PTHR24189:SF50">
    <property type="entry name" value="ANKYRIN REPEAT AND SOCS BOX PROTEIN 2"/>
    <property type="match status" value="1"/>
</dbReference>
<dbReference type="PROSITE" id="PS50088">
    <property type="entry name" value="ANK_REPEAT"/>
    <property type="match status" value="3"/>
</dbReference>
<dbReference type="PROSITE" id="PS50297">
    <property type="entry name" value="ANK_REP_REGION"/>
    <property type="match status" value="3"/>
</dbReference>
<dbReference type="EMBL" id="LCTV02000018">
    <property type="protein sequence ID" value="PRQ69790.1"/>
    <property type="molecule type" value="Genomic_DNA"/>
</dbReference>
<dbReference type="Pfam" id="PF12796">
    <property type="entry name" value="Ank_2"/>
    <property type="match status" value="2"/>
</dbReference>
<dbReference type="InterPro" id="IPR050745">
    <property type="entry name" value="Multifunctional_regulatory"/>
</dbReference>
<dbReference type="SUPFAM" id="SSF48403">
    <property type="entry name" value="Ankyrin repeat"/>
    <property type="match status" value="1"/>
</dbReference>
<dbReference type="Proteomes" id="UP000199069">
    <property type="component" value="Unassembled WGS sequence"/>
</dbReference>
<gene>
    <name evidence="4" type="primary">FGENESH: predicted gene_18.38</name>
    <name evidence="5" type="ORF">AAT19DRAFT_11811</name>
    <name evidence="4" type="ORF">BN2166_0073870</name>
</gene>
<dbReference type="PANTHER" id="PTHR24189">
    <property type="entry name" value="MYOTROPHIN"/>
    <property type="match status" value="1"/>
</dbReference>
<dbReference type="PRINTS" id="PR01415">
    <property type="entry name" value="ANKYRIN"/>
</dbReference>
<evidence type="ECO:0000313" key="7">
    <source>
        <dbReference type="Proteomes" id="UP000239560"/>
    </source>
</evidence>
<keyword evidence="6" id="KW-1185">Reference proteome</keyword>
<reference evidence="5 7" key="2">
    <citation type="journal article" date="2018" name="Elife">
        <title>Functional genomics of lipid metabolism in the oleaginous yeast Rhodosporidium toruloides.</title>
        <authorList>
            <person name="Coradetti S.T."/>
            <person name="Pinel D."/>
            <person name="Geiselman G."/>
            <person name="Ito M."/>
            <person name="Mondo S."/>
            <person name="Reilly M.C."/>
            <person name="Cheng Y.F."/>
            <person name="Bauer S."/>
            <person name="Grigoriev I."/>
            <person name="Gladden J.M."/>
            <person name="Simmons B.A."/>
            <person name="Brem R."/>
            <person name="Arkin A.P."/>
            <person name="Skerker J.M."/>
        </authorList>
    </citation>
    <scope>NUCLEOTIDE SEQUENCE [LARGE SCALE GENOMIC DNA]</scope>
    <source>
        <strain evidence="5 7">NBRC 0880</strain>
    </source>
</reference>
<reference evidence="4 6" key="1">
    <citation type="submission" date="2015-07" db="EMBL/GenBank/DDBJ databases">
        <authorList>
            <person name="Cajimat M.N.B."/>
            <person name="Milazzo M.L."/>
            <person name="Fulhorst C.F."/>
        </authorList>
    </citation>
    <scope>NUCLEOTIDE SEQUENCE [LARGE SCALE GENOMIC DNA]</scope>
    <source>
        <strain evidence="4">Single colony</strain>
    </source>
</reference>
<dbReference type="InterPro" id="IPR036770">
    <property type="entry name" value="Ankyrin_rpt-contain_sf"/>
</dbReference>
<dbReference type="OrthoDB" id="539213at2759"/>
<evidence type="ECO:0000313" key="6">
    <source>
        <dbReference type="Proteomes" id="UP000199069"/>
    </source>
</evidence>
<feature type="repeat" description="ANK" evidence="3">
    <location>
        <begin position="194"/>
        <end position="226"/>
    </location>
</feature>
<dbReference type="OMA" id="PWHENDP"/>
<accession>A0A0K3CW10</accession>
<dbReference type="Gene3D" id="1.25.40.20">
    <property type="entry name" value="Ankyrin repeat-containing domain"/>
    <property type="match status" value="2"/>
</dbReference>
<protein>
    <submittedName>
        <fullName evidence="4">BY PROTMAP: gi|472584859|gb|EMS22434.1| 26S proteasome non-ATPase regulatory subunit 10 [Rhodosporidium toruloides NP11] gi|647401005|emb|CDR46927.1| RHTO0S13e03554g1_1 [Rhodosporidium toruloides]</fullName>
    </submittedName>
    <submittedName>
        <fullName evidence="5">Putative proteolysis and peptidolysis-related protein</fullName>
    </submittedName>
</protein>
<name>A0A0K3CW10_RHOTO</name>
<keyword evidence="2 3" id="KW-0040">ANK repeat</keyword>